<comment type="caution">
    <text evidence="13">The sequence shown here is derived from an EMBL/GenBank/DDBJ whole genome shotgun (WGS) entry which is preliminary data.</text>
</comment>
<evidence type="ECO:0000256" key="9">
    <source>
        <dbReference type="ARBA" id="ARBA00023277"/>
    </source>
</evidence>
<dbReference type="InterPro" id="IPR005849">
    <property type="entry name" value="GalP_Utransf_N"/>
</dbReference>
<keyword evidence="5 10" id="KW-0963">Cytoplasm</keyword>
<accession>A0A224XB33</accession>
<evidence type="ECO:0000313" key="14">
    <source>
        <dbReference type="Proteomes" id="UP000218689"/>
    </source>
</evidence>
<evidence type="ECO:0000313" key="13">
    <source>
        <dbReference type="EMBL" id="GAX47152.1"/>
    </source>
</evidence>
<dbReference type="NCBIfam" id="NF003633">
    <property type="entry name" value="PRK05270.2-2"/>
    <property type="match status" value="1"/>
</dbReference>
<dbReference type="NCBIfam" id="TIGR01239">
    <property type="entry name" value="galT_2"/>
    <property type="match status" value="1"/>
</dbReference>
<dbReference type="InterPro" id="IPR023425">
    <property type="entry name" value="GalP_uridyl_Trfase_II_CS"/>
</dbReference>
<keyword evidence="6 10" id="KW-0808">Transferase</keyword>
<gene>
    <name evidence="10" type="primary">galT</name>
    <name evidence="13" type="ORF">RsY01_734</name>
</gene>
<comment type="subcellular location">
    <subcellularLocation>
        <location evidence="2 10">Cytoplasm</location>
    </subcellularLocation>
</comment>
<feature type="domain" description="Galactose-1-phosphate uridyl transferase C-terminal" evidence="12">
    <location>
        <begin position="253"/>
        <end position="446"/>
    </location>
</feature>
<dbReference type="GO" id="GO:0008108">
    <property type="term" value="F:UDP-glucose:hexose-1-phosphate uridylyltransferase activity"/>
    <property type="evidence" value="ECO:0007669"/>
    <property type="project" value="UniProtKB-UniRule"/>
</dbReference>
<dbReference type="Pfam" id="PF01087">
    <property type="entry name" value="GalP_UDP_transf"/>
    <property type="match status" value="1"/>
</dbReference>
<evidence type="ECO:0000256" key="3">
    <source>
        <dbReference type="ARBA" id="ARBA00004947"/>
    </source>
</evidence>
<keyword evidence="9 10" id="KW-0119">Carbohydrate metabolism</keyword>
<dbReference type="PIRSF" id="PIRSF006005">
    <property type="entry name" value="GalT_BS"/>
    <property type="match status" value="1"/>
</dbReference>
<dbReference type="HAMAP" id="MF_00571">
    <property type="entry name" value="GalP_UDP_trans"/>
    <property type="match status" value="1"/>
</dbReference>
<dbReference type="InterPro" id="IPR005850">
    <property type="entry name" value="GalP_Utransf_C"/>
</dbReference>
<dbReference type="UniPathway" id="UPA00214"/>
<evidence type="ECO:0000256" key="1">
    <source>
        <dbReference type="ARBA" id="ARBA00001107"/>
    </source>
</evidence>
<dbReference type="GO" id="GO:0005737">
    <property type="term" value="C:cytoplasm"/>
    <property type="evidence" value="ECO:0007669"/>
    <property type="project" value="UniProtKB-SubCell"/>
</dbReference>
<evidence type="ECO:0000256" key="2">
    <source>
        <dbReference type="ARBA" id="ARBA00004496"/>
    </source>
</evidence>
<evidence type="ECO:0000259" key="12">
    <source>
        <dbReference type="Pfam" id="PF02744"/>
    </source>
</evidence>
<dbReference type="EMBL" id="BEDT01000001">
    <property type="protein sequence ID" value="GAX47152.1"/>
    <property type="molecule type" value="Genomic_DNA"/>
</dbReference>
<proteinExistence type="inferred from homology"/>
<comment type="pathway">
    <text evidence="3 10">Carbohydrate metabolism; galactose metabolism.</text>
</comment>
<evidence type="ECO:0000256" key="4">
    <source>
        <dbReference type="ARBA" id="ARBA00008706"/>
    </source>
</evidence>
<organism evidence="13 14">
    <name type="scientific">Pseudolactococcus reticulitermitis</name>
    <dbReference type="NCBI Taxonomy" id="2025039"/>
    <lineage>
        <taxon>Bacteria</taxon>
        <taxon>Bacillati</taxon>
        <taxon>Bacillota</taxon>
        <taxon>Bacilli</taxon>
        <taxon>Lactobacillales</taxon>
        <taxon>Streptococcaceae</taxon>
        <taxon>Pseudolactococcus</taxon>
    </lineage>
</organism>
<dbReference type="GO" id="GO:0006012">
    <property type="term" value="P:galactose metabolic process"/>
    <property type="evidence" value="ECO:0007669"/>
    <property type="project" value="UniProtKB-UniRule"/>
</dbReference>
<evidence type="ECO:0000256" key="7">
    <source>
        <dbReference type="ARBA" id="ARBA00022695"/>
    </source>
</evidence>
<dbReference type="InterPro" id="IPR000766">
    <property type="entry name" value="GalP_uridyl_Trfase_II"/>
</dbReference>
<evidence type="ECO:0000259" key="11">
    <source>
        <dbReference type="Pfam" id="PF01087"/>
    </source>
</evidence>
<keyword evidence="7 10" id="KW-0548">Nucleotidyltransferase</keyword>
<dbReference type="PROSITE" id="PS01163">
    <property type="entry name" value="GAL_P_UDP_TRANSF_II"/>
    <property type="match status" value="1"/>
</dbReference>
<sequence>MHLLELEVEMSIYQTIQNFVELAIKNGAIEAMDSVYLRNQLLHFLGMNDWEQPEATQTESDALTLMDQLLSAARENQQFDTIDAACYEAALMDFVTPHPSQINRQFWQKYRENPDCATDYFYALAREVNQVKTRDIAKNIVFKHATQYGDLEITINLSKPEKDPKMIAAAKAQATTSYPKCLLCLENEGLYGGGNHPARSNHRFIRLALNQANWGFQYSPYAYYPEHAIIFHEKHQMMKMNRLAFENLLEFLDVFPHYMIGSNADLPIVGGSILTHDHYQAGKYRFPMMKAAIRQDIQLKKYPEIKAGLVNWPMSVLRLQSRNKEELLTASAEILEKWQHYSDVPLQIIALTADGVQHHTVTPIARKEGETYILDLVFRDNNTSEAFPDGIFHPHPALQHIKKENIGLIEVMGLAILPPRLKAELKEVERYLLGQPNQIDKRHLPWAEELKKTTQVTEADVQYQVQQAVGEVFEKVLQDAGVFKDDAQGKLGFDRFIDFINEVDCV</sequence>
<dbReference type="Proteomes" id="UP000218689">
    <property type="component" value="Unassembled WGS sequence"/>
</dbReference>
<dbReference type="PANTHER" id="PTHR39191">
    <property type="entry name" value="GALACTOSE-1-PHOSPHATE URIDYLYLTRANSFERASE"/>
    <property type="match status" value="1"/>
</dbReference>
<evidence type="ECO:0000256" key="5">
    <source>
        <dbReference type="ARBA" id="ARBA00022490"/>
    </source>
</evidence>
<comment type="catalytic activity">
    <reaction evidence="1 10">
        <text>alpha-D-galactose 1-phosphate + UDP-alpha-D-glucose = alpha-D-glucose 1-phosphate + UDP-alpha-D-galactose</text>
        <dbReference type="Rhea" id="RHEA:13989"/>
        <dbReference type="ChEBI" id="CHEBI:58336"/>
        <dbReference type="ChEBI" id="CHEBI:58601"/>
        <dbReference type="ChEBI" id="CHEBI:58885"/>
        <dbReference type="ChEBI" id="CHEBI:66914"/>
        <dbReference type="EC" id="2.7.7.12"/>
    </reaction>
</comment>
<dbReference type="EC" id="2.7.7.12" evidence="10"/>
<protein>
    <recommendedName>
        <fullName evidence="10">Galactose-1-phosphate uridylyltransferase</fullName>
        <shortName evidence="10">Gal-1-P uridylyltransferase</shortName>
        <ecNumber evidence="10">2.7.7.12</ecNumber>
    </recommendedName>
    <alternativeName>
        <fullName evidence="10">UDP-glucose--hexose-1-phosphate uridylyltransferase</fullName>
    </alternativeName>
</protein>
<evidence type="ECO:0000256" key="8">
    <source>
        <dbReference type="ARBA" id="ARBA00023144"/>
    </source>
</evidence>
<dbReference type="NCBIfam" id="NF003629">
    <property type="entry name" value="PRK05270.1-2"/>
    <property type="match status" value="1"/>
</dbReference>
<keyword evidence="8 10" id="KW-0299">Galactose metabolism</keyword>
<feature type="domain" description="Galactose-1-phosphate uridyl transferase N-terminal" evidence="11">
    <location>
        <begin position="29"/>
        <end position="235"/>
    </location>
</feature>
<keyword evidence="14" id="KW-1185">Reference proteome</keyword>
<evidence type="ECO:0000256" key="10">
    <source>
        <dbReference type="HAMAP-Rule" id="MF_00571"/>
    </source>
</evidence>
<evidence type="ECO:0000256" key="6">
    <source>
        <dbReference type="ARBA" id="ARBA00022679"/>
    </source>
</evidence>
<dbReference type="Pfam" id="PF02744">
    <property type="entry name" value="GalP_UDP_tr_C"/>
    <property type="match status" value="1"/>
</dbReference>
<comment type="similarity">
    <text evidence="4 10">Belongs to the galactose-1-phosphate uridylyltransferase type 2 family.</text>
</comment>
<dbReference type="PANTHER" id="PTHR39191:SF1">
    <property type="entry name" value="DUF4922 DOMAIN-CONTAINING PROTEIN"/>
    <property type="match status" value="1"/>
</dbReference>
<dbReference type="AlphaFoldDB" id="A0A224XB33"/>
<name>A0A224XB33_9LACT</name>
<reference evidence="14" key="1">
    <citation type="submission" date="2017-08" db="EMBL/GenBank/DDBJ databases">
        <title>Draft genome sequence of Lactococcus sp. strain Rs-Y01, isolated from the gut of the lower termite Reticulitermes speratus.</title>
        <authorList>
            <person name="Ohkuma M."/>
            <person name="Yuki M."/>
        </authorList>
    </citation>
    <scope>NUCLEOTIDE SEQUENCE [LARGE SCALE GENOMIC DNA]</scope>
    <source>
        <strain evidence="14">Rs-Y01</strain>
    </source>
</reference>